<keyword evidence="3" id="KW-0547">Nucleotide-binding</keyword>
<dbReference type="GO" id="GO:0005524">
    <property type="term" value="F:ATP binding"/>
    <property type="evidence" value="ECO:0007669"/>
    <property type="project" value="UniProtKB-KW"/>
</dbReference>
<dbReference type="InterPro" id="IPR011009">
    <property type="entry name" value="Kinase-like_dom_sf"/>
</dbReference>
<keyword evidence="8" id="KW-1185">Reference proteome</keyword>
<dbReference type="PANTHER" id="PTHR24355:SF1">
    <property type="entry name" value="RIBOSOMAL PROTEIN S6 KINASE-RELATED PROTEIN"/>
    <property type="match status" value="1"/>
</dbReference>
<dbReference type="Ensembl" id="ENSFHET00000012246.1">
    <property type="protein sequence ID" value="ENSFHEP00000022685.1"/>
    <property type="gene ID" value="ENSFHEG00000003219.1"/>
</dbReference>
<dbReference type="STRING" id="8078.ENSFHEP00000022685"/>
<evidence type="ECO:0000313" key="8">
    <source>
        <dbReference type="Proteomes" id="UP000265000"/>
    </source>
</evidence>
<dbReference type="GeneTree" id="ENSGT00940000160082"/>
<dbReference type="SMART" id="SM00220">
    <property type="entry name" value="S_TKc"/>
    <property type="match status" value="1"/>
</dbReference>
<dbReference type="PANTHER" id="PTHR24355">
    <property type="entry name" value="G PROTEIN-COUPLED RECEPTOR KINASE/RIBOSOMAL PROTEIN S6 KINASE"/>
    <property type="match status" value="1"/>
</dbReference>
<reference evidence="7" key="2">
    <citation type="submission" date="2025-09" db="UniProtKB">
        <authorList>
            <consortium name="Ensembl"/>
        </authorList>
    </citation>
    <scope>IDENTIFICATION</scope>
</reference>
<keyword evidence="4" id="KW-0418">Kinase</keyword>
<evidence type="ECO:0000256" key="2">
    <source>
        <dbReference type="ARBA" id="ARBA00022679"/>
    </source>
</evidence>
<organism evidence="7 8">
    <name type="scientific">Fundulus heteroclitus</name>
    <name type="common">Killifish</name>
    <name type="synonym">Mummichog</name>
    <dbReference type="NCBI Taxonomy" id="8078"/>
    <lineage>
        <taxon>Eukaryota</taxon>
        <taxon>Metazoa</taxon>
        <taxon>Chordata</taxon>
        <taxon>Craniata</taxon>
        <taxon>Vertebrata</taxon>
        <taxon>Euteleostomi</taxon>
        <taxon>Actinopterygii</taxon>
        <taxon>Neopterygii</taxon>
        <taxon>Teleostei</taxon>
        <taxon>Neoteleostei</taxon>
        <taxon>Acanthomorphata</taxon>
        <taxon>Ovalentaria</taxon>
        <taxon>Atherinomorphae</taxon>
        <taxon>Cyprinodontiformes</taxon>
        <taxon>Fundulidae</taxon>
        <taxon>Fundulus</taxon>
    </lineage>
</organism>
<dbReference type="AlphaFoldDB" id="A0A3Q2TZZ8"/>
<evidence type="ECO:0000313" key="7">
    <source>
        <dbReference type="Ensembl" id="ENSFHEP00000022685.1"/>
    </source>
</evidence>
<evidence type="ECO:0000256" key="5">
    <source>
        <dbReference type="ARBA" id="ARBA00022840"/>
    </source>
</evidence>
<evidence type="ECO:0000256" key="4">
    <source>
        <dbReference type="ARBA" id="ARBA00022777"/>
    </source>
</evidence>
<accession>A0A3Q2TZZ8</accession>
<evidence type="ECO:0000256" key="3">
    <source>
        <dbReference type="ARBA" id="ARBA00022741"/>
    </source>
</evidence>
<reference evidence="7" key="1">
    <citation type="submission" date="2025-08" db="UniProtKB">
        <authorList>
            <consortium name="Ensembl"/>
        </authorList>
    </citation>
    <scope>IDENTIFICATION</scope>
</reference>
<dbReference type="InterPro" id="IPR000719">
    <property type="entry name" value="Prot_kinase_dom"/>
</dbReference>
<dbReference type="Proteomes" id="UP000265000">
    <property type="component" value="Unplaced"/>
</dbReference>
<protein>
    <submittedName>
        <fullName evidence="7">Ribosomal protein S6 kinase related a</fullName>
    </submittedName>
</protein>
<evidence type="ECO:0000259" key="6">
    <source>
        <dbReference type="PROSITE" id="PS50011"/>
    </source>
</evidence>
<dbReference type="Gene3D" id="1.10.510.10">
    <property type="entry name" value="Transferase(Phosphotransferase) domain 1"/>
    <property type="match status" value="1"/>
</dbReference>
<keyword evidence="1" id="KW-0723">Serine/threonine-protein kinase</keyword>
<sequence length="219" mass="24465">TYWLLKGRFEEDEVRLLAAELGGALGFLHDLGIVHRDLKIRLVLGHLRLSDFGLSRHLDRGGRAFTVCGTIQYMAPEVLSGGPYGHAADWWSLGILLFSLVAGESRTTSALRSVSSNYILSPPEGGQAFSNTVLFLSSLIQLLCKSPASRLRDLQRFKMQAFFRGASFDSYLLQKTPVKFILELGNHPDWESNDSSIFLTYVGRRRVYKPRPGVSAFKV</sequence>
<dbReference type="Pfam" id="PF00069">
    <property type="entry name" value="Pkinase"/>
    <property type="match status" value="1"/>
</dbReference>
<feature type="domain" description="Protein kinase" evidence="6">
    <location>
        <begin position="1"/>
        <end position="163"/>
    </location>
</feature>
<proteinExistence type="predicted"/>
<dbReference type="SUPFAM" id="SSF56112">
    <property type="entry name" value="Protein kinase-like (PK-like)"/>
    <property type="match status" value="1"/>
</dbReference>
<evidence type="ECO:0000256" key="1">
    <source>
        <dbReference type="ARBA" id="ARBA00022527"/>
    </source>
</evidence>
<name>A0A3Q2TZZ8_FUNHE</name>
<dbReference type="PROSITE" id="PS50011">
    <property type="entry name" value="PROTEIN_KINASE_DOM"/>
    <property type="match status" value="1"/>
</dbReference>
<dbReference type="Gene3D" id="3.30.200.20">
    <property type="entry name" value="Phosphorylase Kinase, domain 1"/>
    <property type="match status" value="1"/>
</dbReference>
<keyword evidence="5" id="KW-0067">ATP-binding</keyword>
<dbReference type="GO" id="GO:0004674">
    <property type="term" value="F:protein serine/threonine kinase activity"/>
    <property type="evidence" value="ECO:0007669"/>
    <property type="project" value="UniProtKB-KW"/>
</dbReference>
<keyword evidence="2" id="KW-0808">Transferase</keyword>